<protein>
    <submittedName>
        <fullName evidence="2">DUF6522 family protein</fullName>
    </submittedName>
</protein>
<evidence type="ECO:0000313" key="3">
    <source>
        <dbReference type="Proteomes" id="UP001597213"/>
    </source>
</evidence>
<accession>A0ABW4R9S6</accession>
<dbReference type="Proteomes" id="UP001597213">
    <property type="component" value="Unassembled WGS sequence"/>
</dbReference>
<reference evidence="3" key="1">
    <citation type="journal article" date="2019" name="Int. J. Syst. Evol. Microbiol.">
        <title>The Global Catalogue of Microorganisms (GCM) 10K type strain sequencing project: providing services to taxonomists for standard genome sequencing and annotation.</title>
        <authorList>
            <consortium name="The Broad Institute Genomics Platform"/>
            <consortium name="The Broad Institute Genome Sequencing Center for Infectious Disease"/>
            <person name="Wu L."/>
            <person name="Ma J."/>
        </authorList>
    </citation>
    <scope>NUCLEOTIDE SEQUENCE [LARGE SCALE GENOMIC DNA]</scope>
    <source>
        <strain evidence="3">CCUG 56029</strain>
    </source>
</reference>
<organism evidence="2 3">
    <name type="scientific">Paracoccus pacificus</name>
    <dbReference type="NCBI Taxonomy" id="1463598"/>
    <lineage>
        <taxon>Bacteria</taxon>
        <taxon>Pseudomonadati</taxon>
        <taxon>Pseudomonadota</taxon>
        <taxon>Alphaproteobacteria</taxon>
        <taxon>Rhodobacterales</taxon>
        <taxon>Paracoccaceae</taxon>
        <taxon>Paracoccus</taxon>
    </lineage>
</organism>
<dbReference type="RefSeq" id="WP_379143775.1">
    <property type="nucleotide sequence ID" value="NZ_JBHUEN010000043.1"/>
</dbReference>
<evidence type="ECO:0000313" key="2">
    <source>
        <dbReference type="EMBL" id="MFD1882871.1"/>
    </source>
</evidence>
<comment type="caution">
    <text evidence="2">The sequence shown here is derived from an EMBL/GenBank/DDBJ whole genome shotgun (WGS) entry which is preliminary data.</text>
</comment>
<gene>
    <name evidence="2" type="ORF">ACFSCT_14205</name>
</gene>
<keyword evidence="3" id="KW-1185">Reference proteome</keyword>
<proteinExistence type="predicted"/>
<evidence type="ECO:0000256" key="1">
    <source>
        <dbReference type="SAM" id="MobiDB-lite"/>
    </source>
</evidence>
<feature type="compositionally biased region" description="Low complexity" evidence="1">
    <location>
        <begin position="88"/>
        <end position="97"/>
    </location>
</feature>
<feature type="region of interest" description="Disordered" evidence="1">
    <location>
        <begin position="71"/>
        <end position="107"/>
    </location>
</feature>
<dbReference type="Pfam" id="PF20132">
    <property type="entry name" value="DUF6522"/>
    <property type="match status" value="1"/>
</dbReference>
<sequence length="107" mass="11569">MKLEVRNGQITVDAQELAPLLDLHPAEFQKQMQAGRIATMTEQGEGADSGRFRVTFRSDNWRLRLTCAEDGTVLSQVRTPAPAPPASAPTASAPTAPGRRPSTQRQG</sequence>
<name>A0ABW4R9S6_9RHOB</name>
<dbReference type="EMBL" id="JBHUEN010000043">
    <property type="protein sequence ID" value="MFD1882871.1"/>
    <property type="molecule type" value="Genomic_DNA"/>
</dbReference>
<dbReference type="InterPro" id="IPR045389">
    <property type="entry name" value="DUF6522"/>
</dbReference>